<sequence>MLDKQNLDADIKKELEAVAEKLISYFKDRPNKGADQWVVATTLKIDLGADGNGPMKLSADDVVPRYQVFTNIKRSTMIELQSVTTTA</sequence>
<evidence type="ECO:0000313" key="1">
    <source>
        <dbReference type="EMBL" id="KAF6033824.1"/>
    </source>
</evidence>
<dbReference type="EMBL" id="VXIV02001229">
    <property type="protein sequence ID" value="KAF6033824.1"/>
    <property type="molecule type" value="Genomic_DNA"/>
</dbReference>
<comment type="caution">
    <text evidence="1">The sequence shown here is derived from an EMBL/GenBank/DDBJ whole genome shotgun (WGS) entry which is preliminary data.</text>
</comment>
<reference evidence="1" key="1">
    <citation type="submission" date="2020-06" db="EMBL/GenBank/DDBJ databases">
        <title>Draft genome of Bugula neritina, a colonial animal packing powerful symbionts and potential medicines.</title>
        <authorList>
            <person name="Rayko M."/>
        </authorList>
    </citation>
    <scope>NUCLEOTIDE SEQUENCE [LARGE SCALE GENOMIC DNA]</scope>
    <source>
        <strain evidence="1">Kwan_BN1</strain>
    </source>
</reference>
<accession>A0A7J7K798</accession>
<dbReference type="Proteomes" id="UP000593567">
    <property type="component" value="Unassembled WGS sequence"/>
</dbReference>
<keyword evidence="2" id="KW-1185">Reference proteome</keyword>
<evidence type="ECO:0000313" key="2">
    <source>
        <dbReference type="Proteomes" id="UP000593567"/>
    </source>
</evidence>
<organism evidence="1 2">
    <name type="scientific">Bugula neritina</name>
    <name type="common">Brown bryozoan</name>
    <name type="synonym">Sertularia neritina</name>
    <dbReference type="NCBI Taxonomy" id="10212"/>
    <lineage>
        <taxon>Eukaryota</taxon>
        <taxon>Metazoa</taxon>
        <taxon>Spiralia</taxon>
        <taxon>Lophotrochozoa</taxon>
        <taxon>Bryozoa</taxon>
        <taxon>Gymnolaemata</taxon>
        <taxon>Cheilostomatida</taxon>
        <taxon>Flustrina</taxon>
        <taxon>Buguloidea</taxon>
        <taxon>Bugulidae</taxon>
        <taxon>Bugula</taxon>
    </lineage>
</organism>
<protein>
    <submittedName>
        <fullName evidence="1">Uncharacterized protein</fullName>
    </submittedName>
</protein>
<dbReference type="AlphaFoldDB" id="A0A7J7K798"/>
<gene>
    <name evidence="1" type="ORF">EB796_007871</name>
</gene>
<proteinExistence type="predicted"/>
<name>A0A7J7K798_BUGNE</name>